<evidence type="ECO:0000313" key="8">
    <source>
        <dbReference type="Proteomes" id="UP000693970"/>
    </source>
</evidence>
<comment type="subcellular location">
    <subcellularLocation>
        <location evidence="1">Membrane</location>
        <topology evidence="1">Multi-pass membrane protein</topology>
    </subcellularLocation>
</comment>
<evidence type="ECO:0000313" key="7">
    <source>
        <dbReference type="EMBL" id="KAG7353285.1"/>
    </source>
</evidence>
<feature type="transmembrane region" description="Helical" evidence="6">
    <location>
        <begin position="273"/>
        <end position="294"/>
    </location>
</feature>
<feature type="transmembrane region" description="Helical" evidence="6">
    <location>
        <begin position="486"/>
        <end position="506"/>
    </location>
</feature>
<dbReference type="CDD" id="cd17341">
    <property type="entry name" value="MFS_NRT2_like"/>
    <property type="match status" value="1"/>
</dbReference>
<feature type="transmembrane region" description="Helical" evidence="6">
    <location>
        <begin position="177"/>
        <end position="196"/>
    </location>
</feature>
<evidence type="ECO:0000256" key="5">
    <source>
        <dbReference type="SAM" id="MobiDB-lite"/>
    </source>
</evidence>
<reference evidence="7" key="2">
    <citation type="submission" date="2021-04" db="EMBL/GenBank/DDBJ databases">
        <authorList>
            <person name="Podell S."/>
        </authorList>
    </citation>
    <scope>NUCLEOTIDE SEQUENCE</scope>
    <source>
        <strain evidence="7">Hildebrandi</strain>
    </source>
</reference>
<evidence type="ECO:0000256" key="4">
    <source>
        <dbReference type="ARBA" id="ARBA00023136"/>
    </source>
</evidence>
<comment type="caution">
    <text evidence="7">The sequence shown here is derived from an EMBL/GenBank/DDBJ whole genome shotgun (WGS) entry which is preliminary data.</text>
</comment>
<dbReference type="InterPro" id="IPR044772">
    <property type="entry name" value="NO3_transporter"/>
</dbReference>
<name>A0A9K3L0G2_9STRA</name>
<evidence type="ECO:0000256" key="6">
    <source>
        <dbReference type="SAM" id="Phobius"/>
    </source>
</evidence>
<feature type="transmembrane region" description="Helical" evidence="6">
    <location>
        <begin position="399"/>
        <end position="420"/>
    </location>
</feature>
<accession>A0A9K3L0G2</accession>
<protein>
    <submittedName>
        <fullName evidence="7">Nitrite extrusion protein 1 NarK</fullName>
    </submittedName>
</protein>
<dbReference type="AlphaFoldDB" id="A0A9K3L0G2"/>
<gene>
    <name evidence="7" type="ORF">IV203_009334</name>
</gene>
<dbReference type="OrthoDB" id="434240at2759"/>
<evidence type="ECO:0000256" key="3">
    <source>
        <dbReference type="ARBA" id="ARBA00022989"/>
    </source>
</evidence>
<dbReference type="EMBL" id="JAGRRH010000017">
    <property type="protein sequence ID" value="KAG7353285.1"/>
    <property type="molecule type" value="Genomic_DNA"/>
</dbReference>
<evidence type="ECO:0000256" key="1">
    <source>
        <dbReference type="ARBA" id="ARBA00004141"/>
    </source>
</evidence>
<dbReference type="PANTHER" id="PTHR23515">
    <property type="entry name" value="HIGH-AFFINITY NITRATE TRANSPORTER 2.3"/>
    <property type="match status" value="1"/>
</dbReference>
<keyword evidence="8" id="KW-1185">Reference proteome</keyword>
<dbReference type="Proteomes" id="UP000693970">
    <property type="component" value="Unassembled WGS sequence"/>
</dbReference>
<dbReference type="GO" id="GO:0016020">
    <property type="term" value="C:membrane"/>
    <property type="evidence" value="ECO:0007669"/>
    <property type="project" value="UniProtKB-SubCell"/>
</dbReference>
<sequence length="584" mass="64722">MNTEDPPESGDAPREKQEGFTPSDQNELHGTITTSDSSLPEVAANPLIEFQLDPLEQEAKRVRDEWEMCARDPFKASPQSKYKRYDIPVDHTEGDRATFVKILSCKRPHMRGLHCAWISFFLAFMIWFAPAPLLREIQTTLNLTKEEIWTSSITNDCTAIFMRIVMGPVCDNYAARWPMAIIIMTASIPTAMLGLVNSAKGLAWIRFFIGIAGSTFVMSQFWASRMFARDIAGTANGIVGGWGNLGGAWTQVFMGTLLFPAFERYYGSAEKSWRVICVIPASIAFAWGAMLPWISDDAPMGNYSEMKKRGTMDRIVFTTSLRSGMTRNTWILFIQYACCFGVELVMNNASVLYYNYKFDLVTEDAAKIGFLYGSMNIFARALGGLFSDRLNIKMGMRGRLWLQMTLLLCEGILIIVFAYAQSLAGAIVTMCAFSIFTQAAEGAVYGIVPYVHKLHTGAVAGFVGSGGNVGSVVYGIGFRNMEYKSAFLMMGSIVIASSFLSIFIHIPCHAGMLWGEDNNTVLQSRERYRLQRERATQAIEEQNQSRLHGNRRDGGEGTVEGGATVESLEKVEHGSDGGDAAENP</sequence>
<keyword evidence="2 6" id="KW-0812">Transmembrane</keyword>
<evidence type="ECO:0000256" key="2">
    <source>
        <dbReference type="ARBA" id="ARBA00022692"/>
    </source>
</evidence>
<feature type="transmembrane region" description="Helical" evidence="6">
    <location>
        <begin position="203"/>
        <end position="222"/>
    </location>
</feature>
<feature type="transmembrane region" description="Helical" evidence="6">
    <location>
        <begin position="115"/>
        <end position="134"/>
    </location>
</feature>
<keyword evidence="4 6" id="KW-0472">Membrane</keyword>
<feature type="compositionally biased region" description="Basic and acidic residues" evidence="5">
    <location>
        <begin position="567"/>
        <end position="576"/>
    </location>
</feature>
<feature type="transmembrane region" description="Helical" evidence="6">
    <location>
        <begin position="454"/>
        <end position="474"/>
    </location>
</feature>
<feature type="transmembrane region" description="Helical" evidence="6">
    <location>
        <begin position="330"/>
        <end position="356"/>
    </location>
</feature>
<feature type="region of interest" description="Disordered" evidence="5">
    <location>
        <begin position="539"/>
        <end position="584"/>
    </location>
</feature>
<dbReference type="Pfam" id="PF07690">
    <property type="entry name" value="MFS_1"/>
    <property type="match status" value="1"/>
</dbReference>
<keyword evidence="3 6" id="KW-1133">Transmembrane helix</keyword>
<dbReference type="InterPro" id="IPR011701">
    <property type="entry name" value="MFS"/>
</dbReference>
<dbReference type="GO" id="GO:0015112">
    <property type="term" value="F:nitrate transmembrane transporter activity"/>
    <property type="evidence" value="ECO:0007669"/>
    <property type="project" value="InterPro"/>
</dbReference>
<feature type="transmembrane region" description="Helical" evidence="6">
    <location>
        <begin position="242"/>
        <end position="261"/>
    </location>
</feature>
<organism evidence="7 8">
    <name type="scientific">Nitzschia inconspicua</name>
    <dbReference type="NCBI Taxonomy" id="303405"/>
    <lineage>
        <taxon>Eukaryota</taxon>
        <taxon>Sar</taxon>
        <taxon>Stramenopiles</taxon>
        <taxon>Ochrophyta</taxon>
        <taxon>Bacillariophyta</taxon>
        <taxon>Bacillariophyceae</taxon>
        <taxon>Bacillariophycidae</taxon>
        <taxon>Bacillariales</taxon>
        <taxon>Bacillariaceae</taxon>
        <taxon>Nitzschia</taxon>
    </lineage>
</organism>
<feature type="region of interest" description="Disordered" evidence="5">
    <location>
        <begin position="1"/>
        <end position="39"/>
    </location>
</feature>
<reference evidence="7" key="1">
    <citation type="journal article" date="2021" name="Sci. Rep.">
        <title>Diploid genomic architecture of Nitzschia inconspicua, an elite biomass production diatom.</title>
        <authorList>
            <person name="Oliver A."/>
            <person name="Podell S."/>
            <person name="Pinowska A."/>
            <person name="Traller J.C."/>
            <person name="Smith S.R."/>
            <person name="McClure R."/>
            <person name="Beliaev A."/>
            <person name="Bohutskyi P."/>
            <person name="Hill E.A."/>
            <person name="Rabines A."/>
            <person name="Zheng H."/>
            <person name="Allen L.Z."/>
            <person name="Kuo A."/>
            <person name="Grigoriev I.V."/>
            <person name="Allen A.E."/>
            <person name="Hazlebeck D."/>
            <person name="Allen E.E."/>
        </authorList>
    </citation>
    <scope>NUCLEOTIDE SEQUENCE</scope>
    <source>
        <strain evidence="7">Hildebrandi</strain>
    </source>
</reference>
<proteinExistence type="predicted"/>